<evidence type="ECO:0000313" key="3">
    <source>
        <dbReference type="Proteomes" id="UP000819052"/>
    </source>
</evidence>
<evidence type="ECO:0000313" key="2">
    <source>
        <dbReference type="EMBL" id="NHZ41521.1"/>
    </source>
</evidence>
<protein>
    <submittedName>
        <fullName evidence="2">Type VI secretion system baseplate subunit TssE</fullName>
    </submittedName>
</protein>
<feature type="domain" description="IraD/Gp25-like" evidence="1">
    <location>
        <begin position="23"/>
        <end position="116"/>
    </location>
</feature>
<dbReference type="InterPro" id="IPR007048">
    <property type="entry name" value="IraD/Gp25-like"/>
</dbReference>
<dbReference type="Gene3D" id="3.10.450.40">
    <property type="match status" value="1"/>
</dbReference>
<comment type="caution">
    <text evidence="2">The sequence shown here is derived from an EMBL/GenBank/DDBJ whole genome shotgun (WGS) entry which is preliminary data.</text>
</comment>
<organism evidence="2 3">
    <name type="scientific">Massilia aquatica</name>
    <dbReference type="NCBI Taxonomy" id="2609000"/>
    <lineage>
        <taxon>Bacteria</taxon>
        <taxon>Pseudomonadati</taxon>
        <taxon>Pseudomonadota</taxon>
        <taxon>Betaproteobacteria</taxon>
        <taxon>Burkholderiales</taxon>
        <taxon>Oxalobacteraceae</taxon>
        <taxon>Telluria group</taxon>
        <taxon>Massilia</taxon>
    </lineage>
</organism>
<dbReference type="EMBL" id="VVIW01000008">
    <property type="protein sequence ID" value="NHZ41521.1"/>
    <property type="molecule type" value="Genomic_DNA"/>
</dbReference>
<evidence type="ECO:0000259" key="1">
    <source>
        <dbReference type="Pfam" id="PF04965"/>
    </source>
</evidence>
<name>A0ABX0MBV4_9BURK</name>
<reference evidence="2 3" key="1">
    <citation type="submission" date="2019-09" db="EMBL/GenBank/DDBJ databases">
        <title>Taxonomy of Antarctic Massilia spp.: description of Massilia rubra sp. nov., Massilia aquatica sp. nov., Massilia mucilaginosa sp. nov., Massilia frigida sp. nov. isolated from streams, lakes and regoliths.</title>
        <authorList>
            <person name="Holochova P."/>
            <person name="Sedlacek I."/>
            <person name="Kralova S."/>
            <person name="Maslanova I."/>
            <person name="Busse H.-J."/>
            <person name="Stankova E."/>
            <person name="Vrbovska V."/>
            <person name="Kovarovic V."/>
            <person name="Bartak M."/>
            <person name="Svec P."/>
            <person name="Pantucek R."/>
        </authorList>
    </citation>
    <scope>NUCLEOTIDE SEQUENCE [LARGE SCALE GENOMIC DNA]</scope>
    <source>
        <strain evidence="2 3">CCM 8693</strain>
    </source>
</reference>
<dbReference type="Pfam" id="PF04965">
    <property type="entry name" value="GPW_gp25"/>
    <property type="match status" value="1"/>
</dbReference>
<keyword evidence="3" id="KW-1185">Reference proteome</keyword>
<gene>
    <name evidence="2" type="primary">tssE</name>
    <name evidence="2" type="ORF">F1609_15335</name>
</gene>
<dbReference type="NCBIfam" id="TIGR03357">
    <property type="entry name" value="VI_zyme"/>
    <property type="match status" value="1"/>
</dbReference>
<sequence length="142" mass="15833">MPLFDRLCGKLLATDDETPDSDSLQHSLRQDMVRLFNVRNGLTIEQFLSDSPTALHYGLPDTLGLSPQSEADLARWELVVTRAIKLYEPRLSQVHVHITQDARHPTAARIDIDAAVALGWHVCRVYFHVVLNDGSTHLPAAA</sequence>
<dbReference type="InterPro" id="IPR017737">
    <property type="entry name" value="TssE1-like"/>
</dbReference>
<dbReference type="Proteomes" id="UP000819052">
    <property type="component" value="Unassembled WGS sequence"/>
</dbReference>
<proteinExistence type="predicted"/>
<accession>A0ABX0MBV4</accession>
<dbReference type="SUPFAM" id="SSF160719">
    <property type="entry name" value="gpW/gp25-like"/>
    <property type="match status" value="1"/>
</dbReference>